<dbReference type="Pfam" id="PF04055">
    <property type="entry name" value="Radical_SAM"/>
    <property type="match status" value="1"/>
</dbReference>
<evidence type="ECO:0000256" key="6">
    <source>
        <dbReference type="ARBA" id="ARBA00023002"/>
    </source>
</evidence>
<dbReference type="SFLD" id="SFLDG01066">
    <property type="entry name" value="organic_radical-activating_enz"/>
    <property type="match status" value="1"/>
</dbReference>
<comment type="similarity">
    <text evidence="2">Belongs to the organic radical-activating enzymes family.</text>
</comment>
<keyword evidence="5" id="KW-0479">Metal-binding</keyword>
<dbReference type="EMBL" id="CP001129">
    <property type="protein sequence ID" value="ACG63142.1"/>
    <property type="molecule type" value="Genomic_DNA"/>
</dbReference>
<keyword evidence="6" id="KW-0560">Oxidoreductase</keyword>
<dbReference type="CDD" id="cd01335">
    <property type="entry name" value="Radical_SAM"/>
    <property type="match status" value="1"/>
</dbReference>
<evidence type="ECO:0000256" key="1">
    <source>
        <dbReference type="ARBA" id="ARBA00001966"/>
    </source>
</evidence>
<dbReference type="GO" id="GO:0016491">
    <property type="term" value="F:oxidoreductase activity"/>
    <property type="evidence" value="ECO:0007669"/>
    <property type="project" value="UniProtKB-KW"/>
</dbReference>
<dbReference type="PANTHER" id="PTHR30352:SF4">
    <property type="entry name" value="PYRUVATE FORMATE-LYASE 2-ACTIVATING ENZYME"/>
    <property type="match status" value="1"/>
</dbReference>
<dbReference type="InterPro" id="IPR013785">
    <property type="entry name" value="Aldolase_TIM"/>
</dbReference>
<dbReference type="Gene3D" id="3.20.20.70">
    <property type="entry name" value="Aldolase class I"/>
    <property type="match status" value="1"/>
</dbReference>
<keyword evidence="8" id="KW-0411">Iron-sulfur</keyword>
<dbReference type="PANTHER" id="PTHR30352">
    <property type="entry name" value="PYRUVATE FORMATE-LYASE-ACTIVATING ENZYME"/>
    <property type="match status" value="1"/>
</dbReference>
<dbReference type="Proteomes" id="UP000001873">
    <property type="component" value="Chromosome"/>
</dbReference>
<dbReference type="SFLD" id="SFLDS00029">
    <property type="entry name" value="Radical_SAM"/>
    <property type="match status" value="1"/>
</dbReference>
<feature type="domain" description="Radical SAM core" evidence="9">
    <location>
        <begin position="48"/>
        <end position="286"/>
    </location>
</feature>
<evidence type="ECO:0000256" key="5">
    <source>
        <dbReference type="ARBA" id="ARBA00022723"/>
    </source>
</evidence>
<dbReference type="AlphaFoldDB" id="B4U5D1"/>
<dbReference type="NCBIfam" id="TIGR02494">
    <property type="entry name" value="PFLE_PFLC"/>
    <property type="match status" value="1"/>
</dbReference>
<dbReference type="HOGENOM" id="CLU_058969_0_0_9"/>
<dbReference type="InterPro" id="IPR034457">
    <property type="entry name" value="Organic_radical-activating"/>
</dbReference>
<keyword evidence="3" id="KW-0004">4Fe-4S</keyword>
<proteinExistence type="inferred from homology"/>
<dbReference type="PROSITE" id="PS51918">
    <property type="entry name" value="RADICAL_SAM"/>
    <property type="match status" value="1"/>
</dbReference>
<dbReference type="GO" id="GO:0046872">
    <property type="term" value="F:metal ion binding"/>
    <property type="evidence" value="ECO:0007669"/>
    <property type="project" value="UniProtKB-KW"/>
</dbReference>
<dbReference type="GO" id="GO:0051539">
    <property type="term" value="F:4 iron, 4 sulfur cluster binding"/>
    <property type="evidence" value="ECO:0007669"/>
    <property type="project" value="UniProtKB-KW"/>
</dbReference>
<organism evidence="10 11">
    <name type="scientific">Streptococcus equi subsp. zooepidemicus (strain MGCS10565)</name>
    <dbReference type="NCBI Taxonomy" id="552526"/>
    <lineage>
        <taxon>Bacteria</taxon>
        <taxon>Bacillati</taxon>
        <taxon>Bacillota</taxon>
        <taxon>Bacilli</taxon>
        <taxon>Lactobacillales</taxon>
        <taxon>Streptococcaceae</taxon>
        <taxon>Streptococcus</taxon>
    </lineage>
</organism>
<dbReference type="SUPFAM" id="SSF102114">
    <property type="entry name" value="Radical SAM enzymes"/>
    <property type="match status" value="1"/>
</dbReference>
<comment type="cofactor">
    <cofactor evidence="1">
        <name>[4Fe-4S] cluster</name>
        <dbReference type="ChEBI" id="CHEBI:49883"/>
    </cofactor>
</comment>
<dbReference type="InterPro" id="IPR001989">
    <property type="entry name" value="Radical_activat_CS"/>
</dbReference>
<dbReference type="PIRSF" id="PIRSF000371">
    <property type="entry name" value="PFL_act_enz"/>
    <property type="match status" value="1"/>
</dbReference>
<evidence type="ECO:0000259" key="9">
    <source>
        <dbReference type="PROSITE" id="PS51918"/>
    </source>
</evidence>
<dbReference type="KEGG" id="sez:Sez_1815"/>
<sequence>MAVNEKQKQLSFVIDLFTFICYDSPRTKGSLAMTTKGIVFNIQHFSIHDGPGIRTTVFLKGCPLRCPWCANPESQKTLPEKMLSTDGLKTEIVGQEKTVEEIIAEVLKDLDFYEESGGGMTLSGGEIFAQFDFALALLKAAKAEGLHTAIETTAFAKHEQFAELINYVDFIYTDLKHYNRLKHTKVTGVRNDLIIKNIHYAFEMGKEIVLRIPVIPNFNDSLEDAKAFSELFNQLNINQVQLLPFHQFGENKYKLLGRSYEMADVLAYHPEDLVDYQQIFLNHHIHCYF</sequence>
<keyword evidence="7" id="KW-0408">Iron</keyword>
<evidence type="ECO:0000256" key="3">
    <source>
        <dbReference type="ARBA" id="ARBA00022485"/>
    </source>
</evidence>
<dbReference type="InterPro" id="IPR007197">
    <property type="entry name" value="rSAM"/>
</dbReference>
<accession>B4U5D1</accession>
<dbReference type="InterPro" id="IPR012839">
    <property type="entry name" value="Organic_radical_activase"/>
</dbReference>
<dbReference type="PROSITE" id="PS01087">
    <property type="entry name" value="RADICAL_ACTIVATING"/>
    <property type="match status" value="1"/>
</dbReference>
<keyword evidence="4" id="KW-0949">S-adenosyl-L-methionine</keyword>
<reference evidence="10 11" key="1">
    <citation type="journal article" date="2008" name="PLoS ONE">
        <title>Genome sequence of a lancefield group C Streptococcus zooepidemicus strain causing epidemic nephritis: new information about an old disease.</title>
        <authorList>
            <person name="Beres S.B."/>
            <person name="Sesso R."/>
            <person name="Pinto S.W.L."/>
            <person name="Hoe N.P."/>
            <person name="Porcella S.F."/>
            <person name="Deleo F.R."/>
            <person name="Musser J.M."/>
        </authorList>
    </citation>
    <scope>NUCLEOTIDE SEQUENCE [LARGE SCALE GENOMIC DNA]</scope>
    <source>
        <strain evidence="10 11">MGCS10565</strain>
    </source>
</reference>
<evidence type="ECO:0000256" key="7">
    <source>
        <dbReference type="ARBA" id="ARBA00023004"/>
    </source>
</evidence>
<gene>
    <name evidence="10" type="ordered locus">Sez_1815</name>
</gene>
<keyword evidence="10" id="KW-0670">Pyruvate</keyword>
<name>B4U5D1_STREM</name>
<evidence type="ECO:0000313" key="11">
    <source>
        <dbReference type="Proteomes" id="UP000001873"/>
    </source>
</evidence>
<evidence type="ECO:0000256" key="2">
    <source>
        <dbReference type="ARBA" id="ARBA00009777"/>
    </source>
</evidence>
<protein>
    <submittedName>
        <fullName evidence="10">Pyruvate formate-lyase activating enzyme</fullName>
    </submittedName>
</protein>
<evidence type="ECO:0000256" key="4">
    <source>
        <dbReference type="ARBA" id="ARBA00022691"/>
    </source>
</evidence>
<dbReference type="InterPro" id="IPR058240">
    <property type="entry name" value="rSAM_sf"/>
</dbReference>
<evidence type="ECO:0000256" key="8">
    <source>
        <dbReference type="ARBA" id="ARBA00023014"/>
    </source>
</evidence>
<evidence type="ECO:0000313" key="10">
    <source>
        <dbReference type="EMBL" id="ACG63142.1"/>
    </source>
</evidence>